<feature type="compositionally biased region" description="Low complexity" evidence="1">
    <location>
        <begin position="152"/>
        <end position="161"/>
    </location>
</feature>
<feature type="region of interest" description="Disordered" evidence="1">
    <location>
        <begin position="1"/>
        <end position="64"/>
    </location>
</feature>
<accession>A0A7H4LII5</accession>
<feature type="region of interest" description="Disordered" evidence="1">
    <location>
        <begin position="127"/>
        <end position="169"/>
    </location>
</feature>
<evidence type="ECO:0000256" key="1">
    <source>
        <dbReference type="SAM" id="MobiDB-lite"/>
    </source>
</evidence>
<dbReference type="AlphaFoldDB" id="A0A7H4LII5"/>
<dbReference type="PANTHER" id="PTHR36056:SF1">
    <property type="entry name" value="PROTEIN, PUTATIVE-RELATED"/>
    <property type="match status" value="1"/>
</dbReference>
<dbReference type="Proteomes" id="UP000280104">
    <property type="component" value="Chromosome II"/>
</dbReference>
<feature type="compositionally biased region" description="Basic and acidic residues" evidence="1">
    <location>
        <begin position="269"/>
        <end position="286"/>
    </location>
</feature>
<proteinExistence type="predicted"/>
<dbReference type="InterPro" id="IPR040276">
    <property type="entry name" value="At4g26450-like"/>
</dbReference>
<feature type="compositionally biased region" description="Polar residues" evidence="1">
    <location>
        <begin position="290"/>
        <end position="300"/>
    </location>
</feature>
<protein>
    <submittedName>
        <fullName evidence="2">Uncharacterized protein</fullName>
    </submittedName>
</protein>
<feature type="region of interest" description="Disordered" evidence="1">
    <location>
        <begin position="97"/>
        <end position="116"/>
    </location>
</feature>
<organism evidence="2 3">
    <name type="scientific">Triticum aestivum</name>
    <name type="common">Wheat</name>
    <dbReference type="NCBI Taxonomy" id="4565"/>
    <lineage>
        <taxon>Eukaryota</taxon>
        <taxon>Viridiplantae</taxon>
        <taxon>Streptophyta</taxon>
        <taxon>Embryophyta</taxon>
        <taxon>Tracheophyta</taxon>
        <taxon>Spermatophyta</taxon>
        <taxon>Magnoliopsida</taxon>
        <taxon>Liliopsida</taxon>
        <taxon>Poales</taxon>
        <taxon>Poaceae</taxon>
        <taxon>BOP clade</taxon>
        <taxon>Pooideae</taxon>
        <taxon>Triticodae</taxon>
        <taxon>Triticeae</taxon>
        <taxon>Triticinae</taxon>
        <taxon>Triticum</taxon>
    </lineage>
</organism>
<evidence type="ECO:0000313" key="2">
    <source>
        <dbReference type="EMBL" id="SPT18423.1"/>
    </source>
</evidence>
<feature type="compositionally biased region" description="Low complexity" evidence="1">
    <location>
        <begin position="1"/>
        <end position="10"/>
    </location>
</feature>
<evidence type="ECO:0000313" key="3">
    <source>
        <dbReference type="Proteomes" id="UP000280104"/>
    </source>
</evidence>
<name>A0A7H4LII5_WHEAT</name>
<sequence length="740" mass="81239">MDRGQQQQQQGVSLQPHRFDHPRMQYPQHGGGRSRVPPFARGGRGQKHFYRPPPPPPPSIQAGAPARHRYEVLMEAGRLAAEYLVAKGVLPAASLQRGGGAGWGQMPPAPPLPQAQEAPAFYDSRRNGRQRLDDEYGNPNPRSRRNHGGDYNGADNGNYNGRGKRKFGAYNRNSEWGRDRERSRDYLDSRNYGDDDEEDRAPGYRRDRRASAGIDEVGSSVSGVAGDRPTSKLEAVGESELEDTGSKVSSNSNVRKDVDAVQEVQNENEANKMEEDTKVSDSEVVEKGINSESIHNNASSGVVEEGEINHSPVPSDDKPDDGSIMDEKAEHDKSLDDKAEDEKGSSVENNLHGGCQNLLSNCNFARAPTRPRSIPAHRNGASAHRDTALAKQVDLAPLMVIDEAANDSSLTNVQGDNKDDLVCLEHTDPSLACNQMVEHMRLQEEAAQTEIRDVQEQNSTAQHYTVQEIKECDGLNPTLASQYDCSKLQVREEVQIYNIDTPPQDVDLIDSADKGKTTDSVELLPNIKDEAVVTIKEEELGQSSSFKICDLNLIGSPELADIRNDPGFGQCSSVVCSMEAQNQQHFDFGTTVGNNAGNTDRFAQIPLNDKVIQIIDIEDDPPIEPSVSDTLRPKSEMVYPSMDNMMSSSVNTNIFPGTQDGYNIAIPDFLGADMPCYPPLHADLHAEMGLNDPEVITVMDDPIYDSLGDIVLWRFGTSSLRTTNSSDVALNLAAETEFDE</sequence>
<feature type="compositionally biased region" description="Basic and acidic residues" evidence="1">
    <location>
        <begin position="315"/>
        <end position="345"/>
    </location>
</feature>
<dbReference type="PANTHER" id="PTHR36056">
    <property type="entry name" value="PROTEIN, PUTATIVE-RELATED"/>
    <property type="match status" value="1"/>
</dbReference>
<feature type="region of interest" description="Disordered" evidence="1">
    <location>
        <begin position="186"/>
        <end position="352"/>
    </location>
</feature>
<gene>
    <name evidence="2" type="ORF">CAMPLR22A2D_LOCUS3035</name>
</gene>
<dbReference type="EMBL" id="LS480641">
    <property type="protein sequence ID" value="SPT18423.1"/>
    <property type="molecule type" value="Genomic_DNA"/>
</dbReference>
<reference evidence="2 3" key="1">
    <citation type="submission" date="2018-05" db="EMBL/GenBank/DDBJ databases">
        <authorList>
            <person name="Thind KAUR A."/>
        </authorList>
    </citation>
    <scope>NUCLEOTIDE SEQUENCE [LARGE SCALE GENOMIC DNA]</scope>
</reference>